<dbReference type="SUPFAM" id="SSF58100">
    <property type="entry name" value="Bacterial hemolysins"/>
    <property type="match status" value="1"/>
</dbReference>
<feature type="coiled-coil region" evidence="1">
    <location>
        <begin position="78"/>
        <end position="105"/>
    </location>
</feature>
<evidence type="ECO:0000256" key="1">
    <source>
        <dbReference type="SAM" id="Coils"/>
    </source>
</evidence>
<protein>
    <submittedName>
        <fullName evidence="3">Uncharacterized protein</fullName>
    </submittedName>
</protein>
<dbReference type="Proteomes" id="UP000316443">
    <property type="component" value="Unassembled WGS sequence"/>
</dbReference>
<gene>
    <name evidence="3" type="ORF">EWV85_19125</name>
</gene>
<keyword evidence="2" id="KW-1133">Transmembrane helix</keyword>
<dbReference type="AlphaFoldDB" id="A0A551XB17"/>
<sequence>MSGLLSQSVANLTAAEQQVTSISGLSEAAQQIQSESSTAITKLIPQIQAMQQAINSFVQTAIPQLENTNTMISNNQPLSQIKTMIAVLQNEVSSLKSNVDDISSQNHSVSSLVFGYFNQLATIESSLTEQITSLQGQLGNAQSEEDAAKKKYLYLIALGSFGLIGLSVAPGLYLKWKSDVNSYESETSSLNAQINSFNTLKSNCQLMATDLQGVTTKISSVQNSVDLLASEILTINSDLDSESILSVIGLKVNAAITEVNTLGIDAS</sequence>
<keyword evidence="2" id="KW-0812">Transmembrane</keyword>
<dbReference type="EMBL" id="SFCA01000205">
    <property type="protein sequence ID" value="TRT45910.1"/>
    <property type="molecule type" value="Genomic_DNA"/>
</dbReference>
<evidence type="ECO:0000313" key="3">
    <source>
        <dbReference type="EMBL" id="TRT45910.1"/>
    </source>
</evidence>
<keyword evidence="2" id="KW-0472">Membrane</keyword>
<name>A0A551XB17_MICAE</name>
<proteinExistence type="predicted"/>
<organism evidence="3 4">
    <name type="scientific">Microcystis aeruginosa Ma_QC_C_20070703_M131</name>
    <dbReference type="NCBI Taxonomy" id="2486263"/>
    <lineage>
        <taxon>Bacteria</taxon>
        <taxon>Bacillati</taxon>
        <taxon>Cyanobacteriota</taxon>
        <taxon>Cyanophyceae</taxon>
        <taxon>Oscillatoriophycideae</taxon>
        <taxon>Chroococcales</taxon>
        <taxon>Microcystaceae</taxon>
        <taxon>Microcystis</taxon>
    </lineage>
</organism>
<feature type="transmembrane region" description="Helical" evidence="2">
    <location>
        <begin position="152"/>
        <end position="174"/>
    </location>
</feature>
<dbReference type="Gene3D" id="1.20.1170.10">
    <property type="match status" value="1"/>
</dbReference>
<accession>A0A551XB17</accession>
<comment type="caution">
    <text evidence="3">The sequence shown here is derived from an EMBL/GenBank/DDBJ whole genome shotgun (WGS) entry which is preliminary data.</text>
</comment>
<reference evidence="3 4" key="1">
    <citation type="submission" date="2019-01" db="EMBL/GenBank/DDBJ databases">
        <title>Coherence of Microcystis species and biogeography revealed through population genomics.</title>
        <authorList>
            <person name="Perez-Carrascal O.M."/>
            <person name="Terrat Y."/>
            <person name="Giani A."/>
            <person name="Fortin N."/>
            <person name="Tromas N."/>
            <person name="Shapiro B.J."/>
        </authorList>
    </citation>
    <scope>NUCLEOTIDE SEQUENCE [LARGE SCALE GENOMIC DNA]</scope>
    <source>
        <strain evidence="3">Ma_QC_C_20070703_M131</strain>
    </source>
</reference>
<keyword evidence="1" id="KW-0175">Coiled coil</keyword>
<evidence type="ECO:0000313" key="4">
    <source>
        <dbReference type="Proteomes" id="UP000316443"/>
    </source>
</evidence>
<evidence type="ECO:0000256" key="2">
    <source>
        <dbReference type="SAM" id="Phobius"/>
    </source>
</evidence>